<keyword evidence="5 6" id="KW-0472">Membrane</keyword>
<organism evidence="7 8">
    <name type="scientific">Ilumatobacter coccineus (strain NBRC 103263 / KCTC 29153 / YM16-304)</name>
    <dbReference type="NCBI Taxonomy" id="1313172"/>
    <lineage>
        <taxon>Bacteria</taxon>
        <taxon>Bacillati</taxon>
        <taxon>Actinomycetota</taxon>
        <taxon>Acidimicrobiia</taxon>
        <taxon>Acidimicrobiales</taxon>
        <taxon>Ilumatobacteraceae</taxon>
        <taxon>Ilumatobacter</taxon>
    </lineage>
</organism>
<dbReference type="InterPro" id="IPR005171">
    <property type="entry name" value="Cyt_c_oxidase_su4_prok"/>
</dbReference>
<evidence type="ECO:0000256" key="4">
    <source>
        <dbReference type="ARBA" id="ARBA00022989"/>
    </source>
</evidence>
<dbReference type="Proteomes" id="UP000011863">
    <property type="component" value="Chromosome"/>
</dbReference>
<feature type="transmembrane region" description="Helical" evidence="6">
    <location>
        <begin position="27"/>
        <end position="46"/>
    </location>
</feature>
<name>A0A6C7EGC4_ILUCY</name>
<dbReference type="GO" id="GO:0005886">
    <property type="term" value="C:plasma membrane"/>
    <property type="evidence" value="ECO:0007669"/>
    <property type="project" value="UniProtKB-SubCell"/>
</dbReference>
<reference evidence="7 8" key="1">
    <citation type="journal article" date="2013" name="Int. J. Syst. Evol. Microbiol.">
        <title>Ilumatobacter nonamiense sp. nov. and Ilumatobacter coccineum sp. nov., isolated from seashore sand.</title>
        <authorList>
            <person name="Matsumoto A."/>
            <person name="Kasai H."/>
            <person name="Matsuo Y."/>
            <person name="Shizuri Y."/>
            <person name="Ichikawa N."/>
            <person name="Fujita N."/>
            <person name="Omura S."/>
            <person name="Takahashi Y."/>
        </authorList>
    </citation>
    <scope>NUCLEOTIDE SEQUENCE [LARGE SCALE GENOMIC DNA]</scope>
    <source>
        <strain evidence="8">NBRC 103263 / KCTC 29153 / YM16-304</strain>
    </source>
</reference>
<evidence type="ECO:0000256" key="5">
    <source>
        <dbReference type="ARBA" id="ARBA00023136"/>
    </source>
</evidence>
<keyword evidence="8" id="KW-1185">Reference proteome</keyword>
<evidence type="ECO:0000313" key="7">
    <source>
        <dbReference type="EMBL" id="BAN04179.1"/>
    </source>
</evidence>
<feature type="transmembrane region" description="Helical" evidence="6">
    <location>
        <begin position="84"/>
        <end position="107"/>
    </location>
</feature>
<evidence type="ECO:0000256" key="1">
    <source>
        <dbReference type="ARBA" id="ARBA00004651"/>
    </source>
</evidence>
<dbReference type="OrthoDB" id="5182908at2"/>
<feature type="transmembrane region" description="Helical" evidence="6">
    <location>
        <begin position="52"/>
        <end position="72"/>
    </location>
</feature>
<evidence type="ECO:0000256" key="2">
    <source>
        <dbReference type="ARBA" id="ARBA00022475"/>
    </source>
</evidence>
<evidence type="ECO:0000256" key="3">
    <source>
        <dbReference type="ARBA" id="ARBA00022692"/>
    </source>
</evidence>
<sequence length="109" mass="12324">MTTVEATDDHVAHDDEHAHDHPTDARYAIIALILAAITALEVAASYIDLGPIFLPALLGMMAVKFLIVVRMFMHLKFDNRVFSWMFYAGLLLALFVYLAALMTFRFFES</sequence>
<keyword evidence="4 6" id="KW-1133">Transmembrane helix</keyword>
<keyword evidence="3 6" id="KW-0812">Transmembrane</keyword>
<dbReference type="KEGG" id="aym:YM304_38650"/>
<dbReference type="EMBL" id="AP012057">
    <property type="protein sequence ID" value="BAN04179.1"/>
    <property type="molecule type" value="Genomic_DNA"/>
</dbReference>
<dbReference type="RefSeq" id="WP_015443426.1">
    <property type="nucleotide sequence ID" value="NC_020520.1"/>
</dbReference>
<dbReference type="Pfam" id="PF03626">
    <property type="entry name" value="COX4_pro"/>
    <property type="match status" value="1"/>
</dbReference>
<evidence type="ECO:0008006" key="9">
    <source>
        <dbReference type="Google" id="ProtNLM"/>
    </source>
</evidence>
<protein>
    <recommendedName>
        <fullName evidence="9">Cytochrome C oxidase subunit IV</fullName>
    </recommendedName>
</protein>
<keyword evidence="2" id="KW-1003">Cell membrane</keyword>
<dbReference type="AlphaFoldDB" id="A0A6C7EGC4"/>
<comment type="subcellular location">
    <subcellularLocation>
        <location evidence="1">Cell membrane</location>
        <topology evidence="1">Multi-pass membrane protein</topology>
    </subcellularLocation>
</comment>
<gene>
    <name evidence="7" type="ORF">YM304_38650</name>
</gene>
<evidence type="ECO:0000256" key="6">
    <source>
        <dbReference type="SAM" id="Phobius"/>
    </source>
</evidence>
<proteinExistence type="predicted"/>
<accession>A0A6C7EGC4</accession>
<evidence type="ECO:0000313" key="8">
    <source>
        <dbReference type="Proteomes" id="UP000011863"/>
    </source>
</evidence>